<reference evidence="1" key="1">
    <citation type="submission" date="2021-02" db="EMBL/GenBank/DDBJ databases">
        <title>Natronoglycomyces albus gen. nov., sp. nov, a haloalkaliphilic actinobacterium from a soda solonchak soil.</title>
        <authorList>
            <person name="Sorokin D.Y."/>
            <person name="Khijniak T.V."/>
            <person name="Zakharycheva A.P."/>
            <person name="Boueva O.V."/>
            <person name="Ariskina E.V."/>
            <person name="Hahnke R.L."/>
            <person name="Bunk B."/>
            <person name="Sproer C."/>
            <person name="Schumann P."/>
            <person name="Evtushenko L.I."/>
            <person name="Kublanov I.V."/>
        </authorList>
    </citation>
    <scope>NUCLEOTIDE SEQUENCE</scope>
    <source>
        <strain evidence="1">DSM 106290</strain>
    </source>
</reference>
<evidence type="ECO:0000313" key="1">
    <source>
        <dbReference type="EMBL" id="QSB06043.1"/>
    </source>
</evidence>
<sequence>MSQQMKTGDTDSIIDSLTDEETQFLIAGLRQWQGAAVCTEELAAALEYSTTDELLSHRVRLIAQIKARRELELLDWARVLFTVETVFISHIFGAGYSWGTVSGFRDGEALILMRSIQRKARRCRSVVGDTLGTLRLKNSL</sequence>
<dbReference type="AlphaFoldDB" id="A0A895XR92"/>
<name>A0A895XR92_9ACTN</name>
<gene>
    <name evidence="1" type="ORF">JQS30_03720</name>
</gene>
<organism evidence="1 2">
    <name type="scientific">Natronoglycomyces albus</name>
    <dbReference type="NCBI Taxonomy" id="2811108"/>
    <lineage>
        <taxon>Bacteria</taxon>
        <taxon>Bacillati</taxon>
        <taxon>Actinomycetota</taxon>
        <taxon>Actinomycetes</taxon>
        <taxon>Glycomycetales</taxon>
        <taxon>Glycomycetaceae</taxon>
        <taxon>Natronoglycomyces</taxon>
    </lineage>
</organism>
<accession>A0A895XR92</accession>
<evidence type="ECO:0000313" key="2">
    <source>
        <dbReference type="Proteomes" id="UP000662939"/>
    </source>
</evidence>
<dbReference type="EMBL" id="CP070496">
    <property type="protein sequence ID" value="QSB06043.1"/>
    <property type="molecule type" value="Genomic_DNA"/>
</dbReference>
<dbReference type="KEGG" id="nav:JQS30_03720"/>
<dbReference type="RefSeq" id="WP_213172054.1">
    <property type="nucleotide sequence ID" value="NZ_CP070496.1"/>
</dbReference>
<proteinExistence type="predicted"/>
<keyword evidence="2" id="KW-1185">Reference proteome</keyword>
<dbReference type="Proteomes" id="UP000662939">
    <property type="component" value="Chromosome"/>
</dbReference>
<protein>
    <submittedName>
        <fullName evidence="1">Uncharacterized protein</fullName>
    </submittedName>
</protein>